<name>A0A9P0ZZF5_CUSEU</name>
<dbReference type="GO" id="GO:0003989">
    <property type="term" value="F:acetyl-CoA carboxylase activity"/>
    <property type="evidence" value="ECO:0007669"/>
    <property type="project" value="TreeGrafter"/>
</dbReference>
<dbReference type="GO" id="GO:0006633">
    <property type="term" value="P:fatty acid biosynthetic process"/>
    <property type="evidence" value="ECO:0007669"/>
    <property type="project" value="TreeGrafter"/>
</dbReference>
<evidence type="ECO:0000256" key="1">
    <source>
        <dbReference type="ARBA" id="ARBA00022679"/>
    </source>
</evidence>
<gene>
    <name evidence="4" type="ORF">CEURO_LOCUS22826</name>
</gene>
<dbReference type="Gene3D" id="3.90.226.10">
    <property type="entry name" value="2-enoyl-CoA Hydratase, Chain A, domain 1"/>
    <property type="match status" value="1"/>
</dbReference>
<dbReference type="AlphaFoldDB" id="A0A9P0ZZF5"/>
<sequence length="47" mass="5368">MDFKFMGGSMGSVVGEKITRLIEYATENFLPLIMCRRPGVRECKKEV</sequence>
<dbReference type="EMBL" id="CAMAPE010000368">
    <property type="protein sequence ID" value="CAH9120690.1"/>
    <property type="molecule type" value="Genomic_DNA"/>
</dbReference>
<dbReference type="InterPro" id="IPR011762">
    <property type="entry name" value="COA_CT_N"/>
</dbReference>
<evidence type="ECO:0000256" key="2">
    <source>
        <dbReference type="ARBA" id="ARBA00022771"/>
    </source>
</evidence>
<dbReference type="InterPro" id="IPR029045">
    <property type="entry name" value="ClpP/crotonase-like_dom_sf"/>
</dbReference>
<dbReference type="SUPFAM" id="SSF52096">
    <property type="entry name" value="ClpP/crotonase"/>
    <property type="match status" value="1"/>
</dbReference>
<keyword evidence="5" id="KW-1185">Reference proteome</keyword>
<dbReference type="GO" id="GO:0016740">
    <property type="term" value="F:transferase activity"/>
    <property type="evidence" value="ECO:0007669"/>
    <property type="project" value="UniProtKB-KW"/>
</dbReference>
<keyword evidence="2" id="KW-0862">Zinc</keyword>
<dbReference type="Proteomes" id="UP001152484">
    <property type="component" value="Unassembled WGS sequence"/>
</dbReference>
<dbReference type="GO" id="GO:0008270">
    <property type="term" value="F:zinc ion binding"/>
    <property type="evidence" value="ECO:0007669"/>
    <property type="project" value="UniProtKB-KW"/>
</dbReference>
<feature type="domain" description="CoA carboxyltransferase N-terminal" evidence="3">
    <location>
        <begin position="1"/>
        <end position="47"/>
    </location>
</feature>
<comment type="caution">
    <text evidence="4">The sequence shown here is derived from an EMBL/GenBank/DDBJ whole genome shotgun (WGS) entry which is preliminary data.</text>
</comment>
<evidence type="ECO:0000313" key="4">
    <source>
        <dbReference type="EMBL" id="CAH9120690.1"/>
    </source>
</evidence>
<accession>A0A9P0ZZF5</accession>
<dbReference type="PROSITE" id="PS50980">
    <property type="entry name" value="COA_CT_NTER"/>
    <property type="match status" value="1"/>
</dbReference>
<dbReference type="PANTHER" id="PTHR42995">
    <property type="entry name" value="ACETYL-COENZYME A CARBOXYLASE CARBOXYL TRANSFERASE SUBUNIT BETA, CHLOROPLASTIC"/>
    <property type="match status" value="1"/>
</dbReference>
<proteinExistence type="predicted"/>
<keyword evidence="1" id="KW-0808">Transferase</keyword>
<reference evidence="4" key="1">
    <citation type="submission" date="2022-07" db="EMBL/GenBank/DDBJ databases">
        <authorList>
            <person name="Macas J."/>
            <person name="Novak P."/>
            <person name="Neumann P."/>
        </authorList>
    </citation>
    <scope>NUCLEOTIDE SEQUENCE</scope>
</reference>
<keyword evidence="2" id="KW-0479">Metal-binding</keyword>
<evidence type="ECO:0000259" key="3">
    <source>
        <dbReference type="PROSITE" id="PS50980"/>
    </source>
</evidence>
<dbReference type="PANTHER" id="PTHR42995:SF5">
    <property type="entry name" value="ACETYL-COENZYME A CARBOXYLASE CARBOXYL TRANSFERASE SUBUNIT BETA, CHLOROPLASTIC"/>
    <property type="match status" value="1"/>
</dbReference>
<evidence type="ECO:0000313" key="5">
    <source>
        <dbReference type="Proteomes" id="UP001152484"/>
    </source>
</evidence>
<organism evidence="4 5">
    <name type="scientific">Cuscuta europaea</name>
    <name type="common">European dodder</name>
    <dbReference type="NCBI Taxonomy" id="41803"/>
    <lineage>
        <taxon>Eukaryota</taxon>
        <taxon>Viridiplantae</taxon>
        <taxon>Streptophyta</taxon>
        <taxon>Embryophyta</taxon>
        <taxon>Tracheophyta</taxon>
        <taxon>Spermatophyta</taxon>
        <taxon>Magnoliopsida</taxon>
        <taxon>eudicotyledons</taxon>
        <taxon>Gunneridae</taxon>
        <taxon>Pentapetalae</taxon>
        <taxon>asterids</taxon>
        <taxon>lamiids</taxon>
        <taxon>Solanales</taxon>
        <taxon>Convolvulaceae</taxon>
        <taxon>Cuscuteae</taxon>
        <taxon>Cuscuta</taxon>
        <taxon>Cuscuta subgen. Cuscuta</taxon>
    </lineage>
</organism>
<protein>
    <recommendedName>
        <fullName evidence="3">CoA carboxyltransferase N-terminal domain-containing protein</fullName>
    </recommendedName>
</protein>
<dbReference type="GO" id="GO:2001295">
    <property type="term" value="P:malonyl-CoA biosynthetic process"/>
    <property type="evidence" value="ECO:0007669"/>
    <property type="project" value="TreeGrafter"/>
</dbReference>
<keyword evidence="2" id="KW-0863">Zinc-finger</keyword>
<dbReference type="OrthoDB" id="1918971at2759"/>